<dbReference type="GO" id="GO:0032418">
    <property type="term" value="P:lysosome localization"/>
    <property type="evidence" value="ECO:0007669"/>
    <property type="project" value="TreeGrafter"/>
</dbReference>
<feature type="compositionally biased region" description="Low complexity" evidence="2">
    <location>
        <begin position="1"/>
        <end position="21"/>
    </location>
</feature>
<dbReference type="PANTHER" id="PTHR46479">
    <property type="entry name" value="BIOGENESIS OF LYSOSOME-RELATED ORGANELLES COMPLEX 1 SUBUNIT 2"/>
    <property type="match status" value="1"/>
</dbReference>
<sequence>MISNESSLSPAEASSLPSEASTNQSSQVLLESDQHPQESSRTRSSSLLATYRERSASSASSENVQSSSNQQHRLEDLTEKMFENFIELLQGEMQAGFNELSLLQQMNAAITKKYEGLNQKTEGVHANLKKMMQLYESLQTCFQEVDSIDISVNELNNIVNYLDVYTKQLELQLKPFL</sequence>
<evidence type="ECO:0000256" key="2">
    <source>
        <dbReference type="SAM" id="MobiDB-lite"/>
    </source>
</evidence>
<dbReference type="PANTHER" id="PTHR46479:SF1">
    <property type="entry name" value="BIOGENESIS OF LYSOSOME-RELATED ORGANELLES COMPLEX 1 SUBUNIT 2"/>
    <property type="match status" value="1"/>
</dbReference>
<feature type="compositionally biased region" description="Basic and acidic residues" evidence="2">
    <location>
        <begin position="32"/>
        <end position="41"/>
    </location>
</feature>
<dbReference type="EMBL" id="PYSW02000006">
    <property type="protein sequence ID" value="KAG2391876.1"/>
    <property type="molecule type" value="Genomic_DNA"/>
</dbReference>
<dbReference type="Proteomes" id="UP000816034">
    <property type="component" value="Unassembled WGS sequence"/>
</dbReference>
<name>A0AA88H0F6_NAELO</name>
<dbReference type="Pfam" id="PF10046">
    <property type="entry name" value="BLOC1_2"/>
    <property type="match status" value="1"/>
</dbReference>
<dbReference type="InterPro" id="IPR019269">
    <property type="entry name" value="BLOC1_su2"/>
</dbReference>
<evidence type="ECO:0000313" key="4">
    <source>
        <dbReference type="Proteomes" id="UP000816034"/>
    </source>
</evidence>
<dbReference type="GO" id="GO:0031083">
    <property type="term" value="C:BLOC-1 complex"/>
    <property type="evidence" value="ECO:0007669"/>
    <property type="project" value="TreeGrafter"/>
</dbReference>
<dbReference type="RefSeq" id="XP_044553770.1">
    <property type="nucleotide sequence ID" value="XM_044689229.1"/>
</dbReference>
<keyword evidence="4" id="KW-1185">Reference proteome</keyword>
<evidence type="ECO:0000256" key="1">
    <source>
        <dbReference type="ARBA" id="ARBA00008468"/>
    </source>
</evidence>
<comment type="caution">
    <text evidence="3">The sequence shown here is derived from an EMBL/GenBank/DDBJ whole genome shotgun (WGS) entry which is preliminary data.</text>
</comment>
<proteinExistence type="inferred from homology"/>
<dbReference type="GO" id="GO:0000930">
    <property type="term" value="C:gamma-tubulin complex"/>
    <property type="evidence" value="ECO:0007669"/>
    <property type="project" value="TreeGrafter"/>
</dbReference>
<gene>
    <name evidence="3" type="ORF">C9374_013361</name>
</gene>
<reference evidence="3 4" key="1">
    <citation type="journal article" date="2018" name="BMC Genomics">
        <title>The genome of Naegleria lovaniensis, the basis for a comparative approach to unravel pathogenicity factors of the human pathogenic amoeba N. fowleri.</title>
        <authorList>
            <person name="Liechti N."/>
            <person name="Schurch N."/>
            <person name="Bruggmann R."/>
            <person name="Wittwer M."/>
        </authorList>
    </citation>
    <scope>NUCLEOTIDE SEQUENCE [LARGE SCALE GENOMIC DNA]</scope>
    <source>
        <strain evidence="3 4">ATCC 30569</strain>
    </source>
</reference>
<dbReference type="AlphaFoldDB" id="A0AA88H0F6"/>
<comment type="similarity">
    <text evidence="1">Belongs to the BLOC1S2 family.</text>
</comment>
<evidence type="ECO:0008006" key="5">
    <source>
        <dbReference type="Google" id="ProtNLM"/>
    </source>
</evidence>
<evidence type="ECO:0000313" key="3">
    <source>
        <dbReference type="EMBL" id="KAG2391876.1"/>
    </source>
</evidence>
<feature type="region of interest" description="Disordered" evidence="2">
    <location>
        <begin position="1"/>
        <end position="72"/>
    </location>
</feature>
<dbReference type="GO" id="GO:0043015">
    <property type="term" value="F:gamma-tubulin binding"/>
    <property type="evidence" value="ECO:0007669"/>
    <property type="project" value="TreeGrafter"/>
</dbReference>
<organism evidence="3 4">
    <name type="scientific">Naegleria lovaniensis</name>
    <name type="common">Amoeba</name>
    <dbReference type="NCBI Taxonomy" id="51637"/>
    <lineage>
        <taxon>Eukaryota</taxon>
        <taxon>Discoba</taxon>
        <taxon>Heterolobosea</taxon>
        <taxon>Tetramitia</taxon>
        <taxon>Eutetramitia</taxon>
        <taxon>Vahlkampfiidae</taxon>
        <taxon>Naegleria</taxon>
    </lineage>
</organism>
<dbReference type="GeneID" id="68105814"/>
<dbReference type="GO" id="GO:0099078">
    <property type="term" value="C:BORC complex"/>
    <property type="evidence" value="ECO:0007669"/>
    <property type="project" value="TreeGrafter"/>
</dbReference>
<feature type="compositionally biased region" description="Low complexity" evidence="2">
    <location>
        <begin position="42"/>
        <end position="70"/>
    </location>
</feature>
<accession>A0AA88H0F6</accession>
<protein>
    <recommendedName>
        <fullName evidence="5">Biogenesis of lysosome-related organelles complex 1 subunit 2</fullName>
    </recommendedName>
</protein>
<dbReference type="GO" id="GO:0016197">
    <property type="term" value="P:endosomal transport"/>
    <property type="evidence" value="ECO:0007669"/>
    <property type="project" value="TreeGrafter"/>
</dbReference>